<reference evidence="1" key="1">
    <citation type="journal article" date="2023" name="Mol. Ecol. Resour.">
        <title>Chromosome-level genome assembly of a triploid poplar Populus alba 'Berolinensis'.</title>
        <authorList>
            <person name="Chen S."/>
            <person name="Yu Y."/>
            <person name="Wang X."/>
            <person name="Wang S."/>
            <person name="Zhang T."/>
            <person name="Zhou Y."/>
            <person name="He R."/>
            <person name="Meng N."/>
            <person name="Wang Y."/>
            <person name="Liu W."/>
            <person name="Liu Z."/>
            <person name="Liu J."/>
            <person name="Guo Q."/>
            <person name="Huang H."/>
            <person name="Sederoff R.R."/>
            <person name="Wang G."/>
            <person name="Qu G."/>
            <person name="Chen S."/>
        </authorList>
    </citation>
    <scope>NUCLEOTIDE SEQUENCE</scope>
    <source>
        <strain evidence="1">SC-2020</strain>
    </source>
</reference>
<evidence type="ECO:0000313" key="1">
    <source>
        <dbReference type="EMBL" id="KAJ6974828.1"/>
    </source>
</evidence>
<name>A0AAD6Q2K5_9ROSI</name>
<proteinExistence type="predicted"/>
<keyword evidence="2" id="KW-1185">Reference proteome</keyword>
<dbReference type="Proteomes" id="UP001164929">
    <property type="component" value="Chromosome 13"/>
</dbReference>
<organism evidence="1 2">
    <name type="scientific">Populus alba x Populus x berolinensis</name>
    <dbReference type="NCBI Taxonomy" id="444605"/>
    <lineage>
        <taxon>Eukaryota</taxon>
        <taxon>Viridiplantae</taxon>
        <taxon>Streptophyta</taxon>
        <taxon>Embryophyta</taxon>
        <taxon>Tracheophyta</taxon>
        <taxon>Spermatophyta</taxon>
        <taxon>Magnoliopsida</taxon>
        <taxon>eudicotyledons</taxon>
        <taxon>Gunneridae</taxon>
        <taxon>Pentapetalae</taxon>
        <taxon>rosids</taxon>
        <taxon>fabids</taxon>
        <taxon>Malpighiales</taxon>
        <taxon>Salicaceae</taxon>
        <taxon>Saliceae</taxon>
        <taxon>Populus</taxon>
    </lineage>
</organism>
<protein>
    <submittedName>
        <fullName evidence="1">Uncharacterized protein</fullName>
    </submittedName>
</protein>
<dbReference type="AlphaFoldDB" id="A0AAD6Q2K5"/>
<gene>
    <name evidence="1" type="ORF">NC653_030843</name>
</gene>
<sequence>MEKGPYDCENKPVMLETCLSVEANGAGREAFLIVETFPFDTPYTVQKSGAPLDTVLDIANQSSELRRIYKILLVF</sequence>
<accession>A0AAD6Q2K5</accession>
<evidence type="ECO:0000313" key="2">
    <source>
        <dbReference type="Proteomes" id="UP001164929"/>
    </source>
</evidence>
<dbReference type="EMBL" id="JAQIZT010000013">
    <property type="protein sequence ID" value="KAJ6974828.1"/>
    <property type="molecule type" value="Genomic_DNA"/>
</dbReference>
<comment type="caution">
    <text evidence="1">The sequence shown here is derived from an EMBL/GenBank/DDBJ whole genome shotgun (WGS) entry which is preliminary data.</text>
</comment>